<proteinExistence type="inferred from homology"/>
<evidence type="ECO:0000256" key="6">
    <source>
        <dbReference type="SAM" id="Phobius"/>
    </source>
</evidence>
<name>A0A6A4HV44_9AGAR</name>
<protein>
    <submittedName>
        <fullName evidence="8">MFS general substrate transporter</fullName>
    </submittedName>
</protein>
<feature type="transmembrane region" description="Helical" evidence="6">
    <location>
        <begin position="67"/>
        <end position="88"/>
    </location>
</feature>
<dbReference type="EMBL" id="ML769453">
    <property type="protein sequence ID" value="KAE9400807.1"/>
    <property type="molecule type" value="Genomic_DNA"/>
</dbReference>
<reference evidence="8" key="1">
    <citation type="journal article" date="2019" name="Environ. Microbiol.">
        <title>Fungal ecological strategies reflected in gene transcription - a case study of two litter decomposers.</title>
        <authorList>
            <person name="Barbi F."/>
            <person name="Kohler A."/>
            <person name="Barry K."/>
            <person name="Baskaran P."/>
            <person name="Daum C."/>
            <person name="Fauchery L."/>
            <person name="Ihrmark K."/>
            <person name="Kuo A."/>
            <person name="LaButti K."/>
            <person name="Lipzen A."/>
            <person name="Morin E."/>
            <person name="Grigoriev I.V."/>
            <person name="Henrissat B."/>
            <person name="Lindahl B."/>
            <person name="Martin F."/>
        </authorList>
    </citation>
    <scope>NUCLEOTIDE SEQUENCE</scope>
    <source>
        <strain evidence="8">JB14</strain>
    </source>
</reference>
<keyword evidence="5 6" id="KW-0472">Membrane</keyword>
<evidence type="ECO:0000313" key="8">
    <source>
        <dbReference type="EMBL" id="KAE9400807.1"/>
    </source>
</evidence>
<dbReference type="SUPFAM" id="SSF103473">
    <property type="entry name" value="MFS general substrate transporter"/>
    <property type="match status" value="1"/>
</dbReference>
<feature type="domain" description="Major facilitator superfamily (MFS) profile" evidence="7">
    <location>
        <begin position="28"/>
        <end position="153"/>
    </location>
</feature>
<dbReference type="OrthoDB" id="6133115at2759"/>
<evidence type="ECO:0000256" key="4">
    <source>
        <dbReference type="ARBA" id="ARBA00022989"/>
    </source>
</evidence>
<dbReference type="InterPro" id="IPR005828">
    <property type="entry name" value="MFS_sugar_transport-like"/>
</dbReference>
<dbReference type="GO" id="GO:0016020">
    <property type="term" value="C:membrane"/>
    <property type="evidence" value="ECO:0007669"/>
    <property type="project" value="UniProtKB-SubCell"/>
</dbReference>
<dbReference type="Proteomes" id="UP000799118">
    <property type="component" value="Unassembled WGS sequence"/>
</dbReference>
<accession>A0A6A4HV44</accession>
<evidence type="ECO:0000256" key="1">
    <source>
        <dbReference type="ARBA" id="ARBA00004141"/>
    </source>
</evidence>
<feature type="transmembrane region" description="Helical" evidence="6">
    <location>
        <begin position="126"/>
        <end position="147"/>
    </location>
</feature>
<comment type="similarity">
    <text evidence="2">Belongs to the major facilitator superfamily. Sugar transporter (TC 2.A.1.1) family.</text>
</comment>
<keyword evidence="9" id="KW-1185">Reference proteome</keyword>
<evidence type="ECO:0000313" key="9">
    <source>
        <dbReference type="Proteomes" id="UP000799118"/>
    </source>
</evidence>
<comment type="subcellular location">
    <subcellularLocation>
        <location evidence="1">Membrane</location>
        <topology evidence="1">Multi-pass membrane protein</topology>
    </subcellularLocation>
</comment>
<dbReference type="Gene3D" id="1.20.1250.20">
    <property type="entry name" value="MFS general substrate transporter like domains"/>
    <property type="match status" value="1"/>
</dbReference>
<dbReference type="InterPro" id="IPR050360">
    <property type="entry name" value="MFS_Sugar_Transporters"/>
</dbReference>
<sequence>MEDKTTHWKNNTHPNWWMDPGLRKNTGWIVLLYFGSFALGYDGSLMSGLQAMPQWNKSFNNPSGVRLGLISASLPLATIPMFPLISWICDTYGRRWAIILGSIGNIVGAIITCLSKNEGMFIAGRVVTGLFYSFPFAACSCLVNELAHPRLRG</sequence>
<evidence type="ECO:0000256" key="3">
    <source>
        <dbReference type="ARBA" id="ARBA00022692"/>
    </source>
</evidence>
<dbReference type="InterPro" id="IPR020846">
    <property type="entry name" value="MFS_dom"/>
</dbReference>
<dbReference type="PANTHER" id="PTHR48022">
    <property type="entry name" value="PLASTIDIC GLUCOSE TRANSPORTER 4"/>
    <property type="match status" value="1"/>
</dbReference>
<dbReference type="GO" id="GO:0005351">
    <property type="term" value="F:carbohydrate:proton symporter activity"/>
    <property type="evidence" value="ECO:0007669"/>
    <property type="project" value="TreeGrafter"/>
</dbReference>
<dbReference type="Pfam" id="PF00083">
    <property type="entry name" value="Sugar_tr"/>
    <property type="match status" value="1"/>
</dbReference>
<keyword evidence="4 6" id="KW-1133">Transmembrane helix</keyword>
<evidence type="ECO:0000256" key="2">
    <source>
        <dbReference type="ARBA" id="ARBA00010992"/>
    </source>
</evidence>
<keyword evidence="3 6" id="KW-0812">Transmembrane</keyword>
<dbReference type="PANTHER" id="PTHR48022:SF52">
    <property type="entry name" value="SUGAR TRANSPORTER, PUTATIVE-RELATED"/>
    <property type="match status" value="1"/>
</dbReference>
<dbReference type="AlphaFoldDB" id="A0A6A4HV44"/>
<feature type="transmembrane region" description="Helical" evidence="6">
    <location>
        <begin position="26"/>
        <end position="46"/>
    </location>
</feature>
<organism evidence="8 9">
    <name type="scientific">Gymnopus androsaceus JB14</name>
    <dbReference type="NCBI Taxonomy" id="1447944"/>
    <lineage>
        <taxon>Eukaryota</taxon>
        <taxon>Fungi</taxon>
        <taxon>Dikarya</taxon>
        <taxon>Basidiomycota</taxon>
        <taxon>Agaricomycotina</taxon>
        <taxon>Agaricomycetes</taxon>
        <taxon>Agaricomycetidae</taxon>
        <taxon>Agaricales</taxon>
        <taxon>Marasmiineae</taxon>
        <taxon>Omphalotaceae</taxon>
        <taxon>Gymnopus</taxon>
    </lineage>
</organism>
<evidence type="ECO:0000259" key="7">
    <source>
        <dbReference type="PROSITE" id="PS50850"/>
    </source>
</evidence>
<dbReference type="InterPro" id="IPR036259">
    <property type="entry name" value="MFS_trans_sf"/>
</dbReference>
<feature type="transmembrane region" description="Helical" evidence="6">
    <location>
        <begin position="94"/>
        <end position="114"/>
    </location>
</feature>
<evidence type="ECO:0000256" key="5">
    <source>
        <dbReference type="ARBA" id="ARBA00023136"/>
    </source>
</evidence>
<gene>
    <name evidence="8" type="ORF">BT96DRAFT_636531</name>
</gene>
<dbReference type="PROSITE" id="PS50850">
    <property type="entry name" value="MFS"/>
    <property type="match status" value="1"/>
</dbReference>